<reference evidence="1" key="1">
    <citation type="submission" date="2019-11" db="EMBL/GenBank/DDBJ databases">
        <title>Nori genome reveals adaptations in red seaweeds to the harsh intertidal environment.</title>
        <authorList>
            <person name="Wang D."/>
            <person name="Mao Y."/>
        </authorList>
    </citation>
    <scope>NUCLEOTIDE SEQUENCE</scope>
    <source>
        <tissue evidence="1">Gametophyte</tissue>
    </source>
</reference>
<keyword evidence="2" id="KW-1185">Reference proteome</keyword>
<evidence type="ECO:0000313" key="1">
    <source>
        <dbReference type="EMBL" id="KAK1869373.1"/>
    </source>
</evidence>
<sequence length="354" mass="36845">MGLESERGDDPTQAEVISDLQSKLPEALDQVRALTEAARDANPPAVPAGAEGQGALHPGGAGDRAAHTRGAGGSGRKDDSDDGGGGGGGATPDSSSSDESDQGGGGPRPPPSPSSSDDGEADEPLHGLPKLKIGKPGEYLKDFEIPARAVKSEGLPVPFEPTDITFLSSFTDNIRDRMEATSLYQICYWLQEAVNEASDAYHSHTTYSATDMEEYHSSLVLYLKRLHRIAIKRYDFLETKQADLMLAREYERADIPAVNLHRGAGMREFRRLRDGYRHKNAAKIAAYQSGDSSIHPPSKKTKKPSNDGGGDGGGGAGGGGSGKGGGGGGRGGGGKPKKKGDRGGGKAIAARAAK</sequence>
<accession>A0ACC3CHS7</accession>
<gene>
    <name evidence="1" type="ORF">I4F81_011850</name>
</gene>
<protein>
    <submittedName>
        <fullName evidence="1">Uncharacterized protein</fullName>
    </submittedName>
</protein>
<dbReference type="EMBL" id="CM020620">
    <property type="protein sequence ID" value="KAK1869373.1"/>
    <property type="molecule type" value="Genomic_DNA"/>
</dbReference>
<organism evidence="1 2">
    <name type="scientific">Pyropia yezoensis</name>
    <name type="common">Susabi-nori</name>
    <name type="synonym">Porphyra yezoensis</name>
    <dbReference type="NCBI Taxonomy" id="2788"/>
    <lineage>
        <taxon>Eukaryota</taxon>
        <taxon>Rhodophyta</taxon>
        <taxon>Bangiophyceae</taxon>
        <taxon>Bangiales</taxon>
        <taxon>Bangiaceae</taxon>
        <taxon>Pyropia</taxon>
    </lineage>
</organism>
<name>A0ACC3CHS7_PYRYE</name>
<comment type="caution">
    <text evidence="1">The sequence shown here is derived from an EMBL/GenBank/DDBJ whole genome shotgun (WGS) entry which is preliminary data.</text>
</comment>
<evidence type="ECO:0000313" key="2">
    <source>
        <dbReference type="Proteomes" id="UP000798662"/>
    </source>
</evidence>
<proteinExistence type="predicted"/>
<dbReference type="Proteomes" id="UP000798662">
    <property type="component" value="Chromosome 3"/>
</dbReference>